<gene>
    <name evidence="5" type="ORF">WJX72_011012</name>
</gene>
<dbReference type="InterPro" id="IPR001680">
    <property type="entry name" value="WD40_rpt"/>
</dbReference>
<sequence>MQRPVLAAAAERDNGRSDNPDENDEAPAAAGPQSQSNGQAEMWKQRSFGRSDDEAPMLPADQEQRTYRRSDDEASMLFLDEHQQRPSWRSDDPSHPENQPSTPGSRQPYEERAWTEGEYRPSSQTRVKHDRASSLSRVESIQRRTYAKKASRMKPSENTAPAHSRGPSLSKPHSKKRHSRASSAASSDKGSHGHHRSHSRLSDFSIPAVKGWTESILSVHISQSDALEPELTVTAPVVRLHVVDPLTGEYVKKRKTEGTHFVSGAEQAEMLSAPGRPQLVTLGNASEAPQSAILEFIPPLQTAPYDLRTRRARELIAEWDEELLIDKTANALVQEDALLLFEVMTTSPTKGQRPNIPAGAGSGWERGTKTFRELWPEGSKYARETLDEDYDDEDRSTSEGSEAPAAWETEVAVMQHLPLLERAPNEVAFSHNGLYLAAAVGDAQHFRIMIYWVHSAKVAACFGAHHDLVYDLSWSADDLSLVSASSDFTARVILQHSCFVYAAAFHPATSSTALRVVATGAYDGCLRFWDRDSCQVLRTLKVHSTFVNSLVFEPLGQRLYSGDAEGIIQETSVDVRQQANRGEATFAVKALRRCADLSGEPISSLQMHPSGRKLVALTKQSHLAAIDLKAFTVNHHYPGVRCTEHPLKPAFSADGRYLISGSQDGRVYLWDVDTAVVFRMAHMGSRSQPIYALSWSTTHHLLAVCSFNPYAPITVYAYDARKPAVALDKNNALPMVSSIGVSARQARRAKANFSNRASVLLPERITPDVVHAMLLELRSSVRAKGIGYKETTRPGPENEQ</sequence>
<evidence type="ECO:0000256" key="3">
    <source>
        <dbReference type="PROSITE-ProRule" id="PRU00221"/>
    </source>
</evidence>
<evidence type="ECO:0000256" key="1">
    <source>
        <dbReference type="ARBA" id="ARBA00022574"/>
    </source>
</evidence>
<dbReference type="PANTHER" id="PTHR44499:SF1">
    <property type="entry name" value="JOUBERIN"/>
    <property type="match status" value="1"/>
</dbReference>
<dbReference type="InterPro" id="IPR052803">
    <property type="entry name" value="Cilium-Associated_Jouberin"/>
</dbReference>
<feature type="compositionally biased region" description="Basic and acidic residues" evidence="4">
    <location>
        <begin position="10"/>
        <end position="19"/>
    </location>
</feature>
<dbReference type="InterPro" id="IPR036322">
    <property type="entry name" value="WD40_repeat_dom_sf"/>
</dbReference>
<dbReference type="PROSITE" id="PS50082">
    <property type="entry name" value="WD_REPEATS_2"/>
    <property type="match status" value="2"/>
</dbReference>
<feature type="region of interest" description="Disordered" evidence="4">
    <location>
        <begin position="1"/>
        <end position="202"/>
    </location>
</feature>
<dbReference type="SUPFAM" id="SSF50978">
    <property type="entry name" value="WD40 repeat-like"/>
    <property type="match status" value="1"/>
</dbReference>
<name>A0AAW1P761_9CHLO</name>
<protein>
    <submittedName>
        <fullName evidence="5">Uncharacterized protein</fullName>
    </submittedName>
</protein>
<dbReference type="Gene3D" id="2.130.10.10">
    <property type="entry name" value="YVTN repeat-like/Quinoprotein amine dehydrogenase"/>
    <property type="match status" value="1"/>
</dbReference>
<dbReference type="PROSITE" id="PS00678">
    <property type="entry name" value="WD_REPEATS_1"/>
    <property type="match status" value="1"/>
</dbReference>
<keyword evidence="1 3" id="KW-0853">WD repeat</keyword>
<dbReference type="GO" id="GO:0044458">
    <property type="term" value="P:motile cilium assembly"/>
    <property type="evidence" value="ECO:0007669"/>
    <property type="project" value="TreeGrafter"/>
</dbReference>
<reference evidence="5 6" key="1">
    <citation type="journal article" date="2024" name="Nat. Commun.">
        <title>Phylogenomics reveals the evolutionary origins of lichenization in chlorophyte algae.</title>
        <authorList>
            <person name="Puginier C."/>
            <person name="Libourel C."/>
            <person name="Otte J."/>
            <person name="Skaloud P."/>
            <person name="Haon M."/>
            <person name="Grisel S."/>
            <person name="Petersen M."/>
            <person name="Berrin J.G."/>
            <person name="Delaux P.M."/>
            <person name="Dal Grande F."/>
            <person name="Keller J."/>
        </authorList>
    </citation>
    <scope>NUCLEOTIDE SEQUENCE [LARGE SCALE GENOMIC DNA]</scope>
    <source>
        <strain evidence="5 6">SAG 2043</strain>
    </source>
</reference>
<accession>A0AAW1P761</accession>
<dbReference type="InterPro" id="IPR019775">
    <property type="entry name" value="WD40_repeat_CS"/>
</dbReference>
<dbReference type="InterPro" id="IPR015943">
    <property type="entry name" value="WD40/YVTN_repeat-like_dom_sf"/>
</dbReference>
<feature type="compositionally biased region" description="Basic and acidic residues" evidence="4">
    <location>
        <begin position="62"/>
        <end position="72"/>
    </location>
</feature>
<dbReference type="GO" id="GO:0036064">
    <property type="term" value="C:ciliary basal body"/>
    <property type="evidence" value="ECO:0007669"/>
    <property type="project" value="TreeGrafter"/>
</dbReference>
<dbReference type="SMART" id="SM00320">
    <property type="entry name" value="WD40"/>
    <property type="match status" value="5"/>
</dbReference>
<keyword evidence="6" id="KW-1185">Reference proteome</keyword>
<dbReference type="AlphaFoldDB" id="A0AAW1P761"/>
<evidence type="ECO:0000313" key="5">
    <source>
        <dbReference type="EMBL" id="KAK9809186.1"/>
    </source>
</evidence>
<feature type="compositionally biased region" description="Basic and acidic residues" evidence="4">
    <location>
        <begin position="79"/>
        <end position="95"/>
    </location>
</feature>
<dbReference type="PANTHER" id="PTHR44499">
    <property type="entry name" value="JOUBERIN"/>
    <property type="match status" value="1"/>
</dbReference>
<comment type="caution">
    <text evidence="5">The sequence shown here is derived from an EMBL/GenBank/DDBJ whole genome shotgun (WGS) entry which is preliminary data.</text>
</comment>
<feature type="compositionally biased region" description="Polar residues" evidence="4">
    <location>
        <begin position="96"/>
        <end position="105"/>
    </location>
</feature>
<evidence type="ECO:0000256" key="4">
    <source>
        <dbReference type="SAM" id="MobiDB-lite"/>
    </source>
</evidence>
<evidence type="ECO:0000256" key="2">
    <source>
        <dbReference type="ARBA" id="ARBA00022737"/>
    </source>
</evidence>
<dbReference type="Pfam" id="PF00400">
    <property type="entry name" value="WD40"/>
    <property type="match status" value="4"/>
</dbReference>
<dbReference type="Proteomes" id="UP001489004">
    <property type="component" value="Unassembled WGS sequence"/>
</dbReference>
<feature type="repeat" description="WD" evidence="3">
    <location>
        <begin position="493"/>
        <end position="539"/>
    </location>
</feature>
<feature type="region of interest" description="Disordered" evidence="4">
    <location>
        <begin position="383"/>
        <end position="404"/>
    </location>
</feature>
<feature type="compositionally biased region" description="Basic and acidic residues" evidence="4">
    <location>
        <begin position="108"/>
        <end position="119"/>
    </location>
</feature>
<dbReference type="EMBL" id="JALJOR010000011">
    <property type="protein sequence ID" value="KAK9809186.1"/>
    <property type="molecule type" value="Genomic_DNA"/>
</dbReference>
<organism evidence="5 6">
    <name type="scientific">[Myrmecia] bisecta</name>
    <dbReference type="NCBI Taxonomy" id="41462"/>
    <lineage>
        <taxon>Eukaryota</taxon>
        <taxon>Viridiplantae</taxon>
        <taxon>Chlorophyta</taxon>
        <taxon>core chlorophytes</taxon>
        <taxon>Trebouxiophyceae</taxon>
        <taxon>Trebouxiales</taxon>
        <taxon>Trebouxiaceae</taxon>
        <taxon>Myrmecia</taxon>
    </lineage>
</organism>
<proteinExistence type="predicted"/>
<feature type="repeat" description="WD" evidence="3">
    <location>
        <begin position="650"/>
        <end position="680"/>
    </location>
</feature>
<keyword evidence="2" id="KW-0677">Repeat</keyword>
<evidence type="ECO:0000313" key="6">
    <source>
        <dbReference type="Proteomes" id="UP001489004"/>
    </source>
</evidence>